<evidence type="ECO:0000256" key="5">
    <source>
        <dbReference type="ARBA" id="ARBA00058938"/>
    </source>
</evidence>
<dbReference type="SUPFAM" id="SSF46785">
    <property type="entry name" value="Winged helix' DNA-binding domain"/>
    <property type="match status" value="1"/>
</dbReference>
<feature type="domain" description="IclR-ED" evidence="8">
    <location>
        <begin position="75"/>
        <end position="257"/>
    </location>
</feature>
<evidence type="ECO:0000259" key="7">
    <source>
        <dbReference type="PROSITE" id="PS51077"/>
    </source>
</evidence>
<dbReference type="InterPro" id="IPR005471">
    <property type="entry name" value="Tscrpt_reg_IclR_N"/>
</dbReference>
<dbReference type="Gene3D" id="1.10.10.10">
    <property type="entry name" value="Winged helix-like DNA-binding domain superfamily/Winged helix DNA-binding domain"/>
    <property type="match status" value="1"/>
</dbReference>
<evidence type="ECO:0000256" key="4">
    <source>
        <dbReference type="ARBA" id="ARBA00023163"/>
    </source>
</evidence>
<dbReference type="FunFam" id="1.10.10.10:FF:000056">
    <property type="entry name" value="IclR family transcriptional regulator"/>
    <property type="match status" value="1"/>
</dbReference>
<sequence>MVEPTTDAAGVKSAERTLDVLELLARASEPMTFTRIATALSVPKSSLHKLLATLERRGWVETDEMTRSRYRVGMRALQAGTSYVDADEIVQWAETALTTLTEHFGEASHLGRLDGSDVIYLAKRESAHPLRMFSAVGRRLPAHATAMGKAMLATMAWEDVERLVGPHLETLTQKTITSMERLADELALTRERGYGVDDEESADLMRAVAVALPSVDSTCNAISVSAPVVRMPLDRTPDVAAAIAQAISSSIPPAPRR</sequence>
<keyword evidence="2" id="KW-0805">Transcription regulation</keyword>
<evidence type="ECO:0000256" key="1">
    <source>
        <dbReference type="ARBA" id="ARBA00022798"/>
    </source>
</evidence>
<proteinExistence type="predicted"/>
<dbReference type="EMBL" id="CP158357">
    <property type="protein sequence ID" value="XBX77382.1"/>
    <property type="molecule type" value="Genomic_DNA"/>
</dbReference>
<protein>
    <recommendedName>
        <fullName evidence="6">Glycerol operon regulatory protein</fullName>
    </recommendedName>
</protein>
<keyword evidence="3" id="KW-0238">DNA-binding</keyword>
<dbReference type="AlphaFoldDB" id="A0AAU7VTE9"/>
<dbReference type="PROSITE" id="PS51078">
    <property type="entry name" value="ICLR_ED"/>
    <property type="match status" value="1"/>
</dbReference>
<dbReference type="GO" id="GO:0045892">
    <property type="term" value="P:negative regulation of DNA-templated transcription"/>
    <property type="evidence" value="ECO:0007669"/>
    <property type="project" value="TreeGrafter"/>
</dbReference>
<evidence type="ECO:0000259" key="8">
    <source>
        <dbReference type="PROSITE" id="PS51078"/>
    </source>
</evidence>
<dbReference type="InterPro" id="IPR029016">
    <property type="entry name" value="GAF-like_dom_sf"/>
</dbReference>
<feature type="domain" description="HTH iclR-type" evidence="7">
    <location>
        <begin position="11"/>
        <end position="74"/>
    </location>
</feature>
<dbReference type="RefSeq" id="WP_350350870.1">
    <property type="nucleotide sequence ID" value="NZ_CP158357.1"/>
</dbReference>
<reference evidence="9" key="1">
    <citation type="submission" date="2024-06" db="EMBL/GenBank/DDBJ databases">
        <title>Draft genome sequence of Microbacterium sp. strain A8/3-1, isolated from Oxytropis tragacanthoides Fisch. ex DC. Root nodules in the Altai region of Russia.</title>
        <authorList>
            <person name="Sazanova A."/>
            <person name="Guro P."/>
            <person name="Kuznetsova I."/>
            <person name="Belimov A."/>
            <person name="Safronova V."/>
        </authorList>
    </citation>
    <scope>NUCLEOTIDE SEQUENCE</scope>
    <source>
        <strain evidence="9">A8/3-1</strain>
    </source>
</reference>
<dbReference type="InterPro" id="IPR036390">
    <property type="entry name" value="WH_DNA-bd_sf"/>
</dbReference>
<evidence type="ECO:0000256" key="3">
    <source>
        <dbReference type="ARBA" id="ARBA00023125"/>
    </source>
</evidence>
<organism evidence="9">
    <name type="scientific">Microbacterium sp. A8/3-1</name>
    <dbReference type="NCBI Taxonomy" id="3160749"/>
    <lineage>
        <taxon>Bacteria</taxon>
        <taxon>Bacillati</taxon>
        <taxon>Actinomycetota</taxon>
        <taxon>Actinomycetes</taxon>
        <taxon>Micrococcales</taxon>
        <taxon>Microbacteriaceae</taxon>
        <taxon>Microbacterium</taxon>
    </lineage>
</organism>
<dbReference type="InterPro" id="IPR050707">
    <property type="entry name" value="HTH_MetabolicPath_Reg"/>
</dbReference>
<evidence type="ECO:0000256" key="2">
    <source>
        <dbReference type="ARBA" id="ARBA00023015"/>
    </source>
</evidence>
<dbReference type="Pfam" id="PF09339">
    <property type="entry name" value="HTH_IclR"/>
    <property type="match status" value="1"/>
</dbReference>
<evidence type="ECO:0000256" key="6">
    <source>
        <dbReference type="ARBA" id="ARBA00070406"/>
    </source>
</evidence>
<dbReference type="Gene3D" id="3.30.450.40">
    <property type="match status" value="1"/>
</dbReference>
<keyword evidence="4" id="KW-0804">Transcription</keyword>
<dbReference type="PROSITE" id="PS51077">
    <property type="entry name" value="HTH_ICLR"/>
    <property type="match status" value="1"/>
</dbReference>
<dbReference type="InterPro" id="IPR014757">
    <property type="entry name" value="Tscrpt_reg_IclR_C"/>
</dbReference>
<name>A0AAU7VTE9_9MICO</name>
<evidence type="ECO:0000313" key="9">
    <source>
        <dbReference type="EMBL" id="XBX77382.1"/>
    </source>
</evidence>
<dbReference type="SMART" id="SM00346">
    <property type="entry name" value="HTH_ICLR"/>
    <property type="match status" value="1"/>
</dbReference>
<gene>
    <name evidence="9" type="ORF">ABS642_15905</name>
</gene>
<accession>A0AAU7VTE9</accession>
<dbReference type="PANTHER" id="PTHR30136">
    <property type="entry name" value="HELIX-TURN-HELIX TRANSCRIPTIONAL REGULATOR, ICLR FAMILY"/>
    <property type="match status" value="1"/>
</dbReference>
<dbReference type="PANTHER" id="PTHR30136:SF24">
    <property type="entry name" value="HTH-TYPE TRANSCRIPTIONAL REPRESSOR ALLR"/>
    <property type="match status" value="1"/>
</dbReference>
<dbReference type="GO" id="GO:0006071">
    <property type="term" value="P:glycerol metabolic process"/>
    <property type="evidence" value="ECO:0007669"/>
    <property type="project" value="UniProtKB-KW"/>
</dbReference>
<dbReference type="GO" id="GO:0003700">
    <property type="term" value="F:DNA-binding transcription factor activity"/>
    <property type="evidence" value="ECO:0007669"/>
    <property type="project" value="TreeGrafter"/>
</dbReference>
<dbReference type="GO" id="GO:0003677">
    <property type="term" value="F:DNA binding"/>
    <property type="evidence" value="ECO:0007669"/>
    <property type="project" value="UniProtKB-KW"/>
</dbReference>
<dbReference type="InterPro" id="IPR036388">
    <property type="entry name" value="WH-like_DNA-bd_sf"/>
</dbReference>
<dbReference type="SUPFAM" id="SSF55781">
    <property type="entry name" value="GAF domain-like"/>
    <property type="match status" value="1"/>
</dbReference>
<comment type="function">
    <text evidence="5">May be an activator protein for the gylABX operon.</text>
</comment>
<dbReference type="Pfam" id="PF01614">
    <property type="entry name" value="IclR_C"/>
    <property type="match status" value="1"/>
</dbReference>
<keyword evidence="1" id="KW-0319">Glycerol metabolism</keyword>